<comment type="function">
    <text evidence="7">Catalyzes the glycosylation of 4,4'-diaponeurosporenoate, i.e. the esterification of glucose at the C1'' position with the carboxyl group of 4,4'-diaponeurosporenic acid, to form glycosyl-4,4'-diaponeurosporenoate. This is a step in the biosynthesis of staphyloxanthin, an orange pigment present in most staphylococci strains.</text>
</comment>
<dbReference type="RefSeq" id="WP_188377229.1">
    <property type="nucleotide sequence ID" value="NZ_BMEL01000002.1"/>
</dbReference>
<keyword evidence="14" id="KW-1185">Reference proteome</keyword>
<feature type="transmembrane region" description="Helical" evidence="11">
    <location>
        <begin position="319"/>
        <end position="341"/>
    </location>
</feature>
<protein>
    <recommendedName>
        <fullName evidence="10">4,4'-diaponeurosporenoate glycosyltransferase</fullName>
    </recommendedName>
</protein>
<evidence type="ECO:0000256" key="10">
    <source>
        <dbReference type="ARBA" id="ARBA00040345"/>
    </source>
</evidence>
<feature type="transmembrane region" description="Helical" evidence="11">
    <location>
        <begin position="263"/>
        <end position="283"/>
    </location>
</feature>
<keyword evidence="6 11" id="KW-0472">Membrane</keyword>
<comment type="pathway">
    <text evidence="8">Carotenoid biosynthesis; staphyloxanthin biosynthesis; staphyloxanthin from farnesyl diphosphate: step 4/5.</text>
</comment>
<dbReference type="GO" id="GO:0005886">
    <property type="term" value="C:plasma membrane"/>
    <property type="evidence" value="ECO:0007669"/>
    <property type="project" value="UniProtKB-SubCell"/>
</dbReference>
<reference evidence="13" key="2">
    <citation type="submission" date="2020-09" db="EMBL/GenBank/DDBJ databases">
        <authorList>
            <person name="Sun Q."/>
            <person name="Zhou Y."/>
        </authorList>
    </citation>
    <scope>NUCLEOTIDE SEQUENCE</scope>
    <source>
        <strain evidence="13">CGMCC 1.12153</strain>
    </source>
</reference>
<evidence type="ECO:0000313" key="14">
    <source>
        <dbReference type="Proteomes" id="UP000660110"/>
    </source>
</evidence>
<evidence type="ECO:0000256" key="8">
    <source>
        <dbReference type="ARBA" id="ARBA00037904"/>
    </source>
</evidence>
<accession>A0A917B385</accession>
<dbReference type="GO" id="GO:0016757">
    <property type="term" value="F:glycosyltransferase activity"/>
    <property type="evidence" value="ECO:0007669"/>
    <property type="project" value="UniProtKB-KW"/>
</dbReference>
<feature type="domain" description="Glycosyltransferase 2-like" evidence="12">
    <location>
        <begin position="33"/>
        <end position="198"/>
    </location>
</feature>
<comment type="subcellular location">
    <subcellularLocation>
        <location evidence="1">Cell membrane</location>
    </subcellularLocation>
</comment>
<keyword evidence="2" id="KW-1003">Cell membrane</keyword>
<evidence type="ECO:0000256" key="3">
    <source>
        <dbReference type="ARBA" id="ARBA00022676"/>
    </source>
</evidence>
<name>A0A917B385_HALAA</name>
<dbReference type="AlphaFoldDB" id="A0A917B385"/>
<dbReference type="GO" id="GO:0016117">
    <property type="term" value="P:carotenoid biosynthetic process"/>
    <property type="evidence" value="ECO:0007669"/>
    <property type="project" value="UniProtKB-KW"/>
</dbReference>
<dbReference type="Proteomes" id="UP000660110">
    <property type="component" value="Unassembled WGS sequence"/>
</dbReference>
<evidence type="ECO:0000256" key="11">
    <source>
        <dbReference type="SAM" id="Phobius"/>
    </source>
</evidence>
<organism evidence="13 14">
    <name type="scientific">Halobacillus andaensis</name>
    <dbReference type="NCBI Taxonomy" id="1176239"/>
    <lineage>
        <taxon>Bacteria</taxon>
        <taxon>Bacillati</taxon>
        <taxon>Bacillota</taxon>
        <taxon>Bacilli</taxon>
        <taxon>Bacillales</taxon>
        <taxon>Bacillaceae</taxon>
        <taxon>Halobacillus</taxon>
    </lineage>
</organism>
<evidence type="ECO:0000256" key="4">
    <source>
        <dbReference type="ARBA" id="ARBA00022679"/>
    </source>
</evidence>
<dbReference type="InterPro" id="IPR029044">
    <property type="entry name" value="Nucleotide-diphossugar_trans"/>
</dbReference>
<dbReference type="CDD" id="cd00761">
    <property type="entry name" value="Glyco_tranf_GTA_type"/>
    <property type="match status" value="1"/>
</dbReference>
<keyword evidence="5" id="KW-0125">Carotenoid biosynthesis</keyword>
<evidence type="ECO:0000256" key="5">
    <source>
        <dbReference type="ARBA" id="ARBA00022746"/>
    </source>
</evidence>
<keyword evidence="11" id="KW-0812">Transmembrane</keyword>
<dbReference type="PANTHER" id="PTHR43646">
    <property type="entry name" value="GLYCOSYLTRANSFERASE"/>
    <property type="match status" value="1"/>
</dbReference>
<evidence type="ECO:0000256" key="9">
    <source>
        <dbReference type="ARBA" id="ARBA00038120"/>
    </source>
</evidence>
<dbReference type="Gene3D" id="3.90.550.10">
    <property type="entry name" value="Spore Coat Polysaccharide Biosynthesis Protein SpsA, Chain A"/>
    <property type="match status" value="1"/>
</dbReference>
<evidence type="ECO:0000256" key="6">
    <source>
        <dbReference type="ARBA" id="ARBA00023136"/>
    </source>
</evidence>
<comment type="similarity">
    <text evidence="9">Belongs to the glycosyltransferase 2 family. CrtQ subfamily.</text>
</comment>
<evidence type="ECO:0000256" key="1">
    <source>
        <dbReference type="ARBA" id="ARBA00004236"/>
    </source>
</evidence>
<evidence type="ECO:0000259" key="12">
    <source>
        <dbReference type="Pfam" id="PF00535"/>
    </source>
</evidence>
<dbReference type="EMBL" id="BMEL01000002">
    <property type="protein sequence ID" value="GGF20298.1"/>
    <property type="molecule type" value="Genomic_DNA"/>
</dbReference>
<evidence type="ECO:0000256" key="2">
    <source>
        <dbReference type="ARBA" id="ARBA00022475"/>
    </source>
</evidence>
<dbReference type="SUPFAM" id="SSF53448">
    <property type="entry name" value="Nucleotide-diphospho-sugar transferases"/>
    <property type="match status" value="1"/>
</dbReference>
<keyword evidence="11" id="KW-1133">Transmembrane helix</keyword>
<dbReference type="Pfam" id="PF00535">
    <property type="entry name" value="Glycos_transf_2"/>
    <property type="match status" value="1"/>
</dbReference>
<comment type="caution">
    <text evidence="13">The sequence shown here is derived from an EMBL/GenBank/DDBJ whole genome shotgun (WGS) entry which is preliminary data.</text>
</comment>
<evidence type="ECO:0000313" key="13">
    <source>
        <dbReference type="EMBL" id="GGF20298.1"/>
    </source>
</evidence>
<dbReference type="PANTHER" id="PTHR43646:SF2">
    <property type="entry name" value="GLYCOSYLTRANSFERASE 2-LIKE DOMAIN-CONTAINING PROTEIN"/>
    <property type="match status" value="1"/>
</dbReference>
<evidence type="ECO:0000256" key="7">
    <source>
        <dbReference type="ARBA" id="ARBA00037281"/>
    </source>
</evidence>
<proteinExistence type="inferred from homology"/>
<gene>
    <name evidence="13" type="ORF">GCM10010954_18830</name>
</gene>
<dbReference type="InterPro" id="IPR001173">
    <property type="entry name" value="Glyco_trans_2-like"/>
</dbReference>
<keyword evidence="4 13" id="KW-0808">Transferase</keyword>
<feature type="transmembrane region" description="Helical" evidence="11">
    <location>
        <begin position="290"/>
        <end position="307"/>
    </location>
</feature>
<reference evidence="13" key="1">
    <citation type="journal article" date="2014" name="Int. J. Syst. Evol. Microbiol.">
        <title>Complete genome sequence of Corynebacterium casei LMG S-19264T (=DSM 44701T), isolated from a smear-ripened cheese.</title>
        <authorList>
            <consortium name="US DOE Joint Genome Institute (JGI-PGF)"/>
            <person name="Walter F."/>
            <person name="Albersmeier A."/>
            <person name="Kalinowski J."/>
            <person name="Ruckert C."/>
        </authorList>
    </citation>
    <scope>NUCLEOTIDE SEQUENCE</scope>
    <source>
        <strain evidence="13">CGMCC 1.12153</strain>
    </source>
</reference>
<keyword evidence="3" id="KW-0328">Glycosyltransferase</keyword>
<sequence>MWFMITAVAATLLLFGKRVSFPIQKQKSTSSYSIIIPARNEEKNLKRLLTSILDDENEDREVIVVDDHSEDRTRETAEAYGVKVISNPPLPEDWMGKSWACYNGAKEAKGTSLVFLDADTWFSPDGTNKLIQYLETKGQDVLITVHPYHYMKSFWEKLSAVFHLVVFASSGITTIFRDQIGTRGGFGPCLLIKADTYWELEGHHAIRSEIVEHLALARRAESKGIRTYAFSGKRVVNMRMYEASLKAVIEGWSKSFASGAKTASPWMTVANIVWITAIVSYLINIPEMGWWSVVGYLLLAFWLYRVLQDIGNFRWYDALLFPLHFIFFVILFAYSLLKTFLFKQTTWKGRNITGKKK</sequence>